<comment type="similarity">
    <text evidence="11">Belongs to the class I-like SAM-binding methyltransferase superfamily. RNA methyltransferase RlmE family.</text>
</comment>
<dbReference type="InterPro" id="IPR050082">
    <property type="entry name" value="RNA_methyltr_RlmE"/>
</dbReference>
<comment type="function">
    <text evidence="5 11">Specifically methylates the uridine in position 2552 of 23S rRNA at the 2'-O position of the ribose in the fully assembled 50S ribosomal subunit.</text>
</comment>
<evidence type="ECO:0000256" key="12">
    <source>
        <dbReference type="PIRSR" id="PIRSR005461-1"/>
    </source>
</evidence>
<dbReference type="STRING" id="906968.Trebr_0724"/>
<evidence type="ECO:0000256" key="8">
    <source>
        <dbReference type="ARBA" id="ARBA00041995"/>
    </source>
</evidence>
<dbReference type="RefSeq" id="WP_013757885.1">
    <property type="nucleotide sequence ID" value="NC_015500.1"/>
</dbReference>
<evidence type="ECO:0000256" key="2">
    <source>
        <dbReference type="ARBA" id="ARBA00022603"/>
    </source>
</evidence>
<keyword evidence="11" id="KW-0963">Cytoplasm</keyword>
<feature type="binding site" evidence="11">
    <location>
        <position position="73"/>
    </location>
    <ligand>
        <name>S-adenosyl-L-methionine</name>
        <dbReference type="ChEBI" id="CHEBI:59789"/>
    </ligand>
</feature>
<dbReference type="GO" id="GO:0008650">
    <property type="term" value="F:rRNA (uridine-2'-O-)-methyltransferase activity"/>
    <property type="evidence" value="ECO:0007669"/>
    <property type="project" value="UniProtKB-UniRule"/>
</dbReference>
<feature type="binding site" evidence="11">
    <location>
        <position position="55"/>
    </location>
    <ligand>
        <name>S-adenosyl-L-methionine</name>
        <dbReference type="ChEBI" id="CHEBI:59789"/>
    </ligand>
</feature>
<feature type="active site" description="Proton acceptor" evidence="11 12">
    <location>
        <position position="154"/>
    </location>
</feature>
<evidence type="ECO:0000259" key="13">
    <source>
        <dbReference type="Pfam" id="PF01728"/>
    </source>
</evidence>
<gene>
    <name evidence="11" type="primary">rlmE</name>
    <name evidence="11" type="synonym">ftsJ</name>
    <name evidence="11" type="synonym">rrmJ</name>
    <name evidence="14" type="ordered locus">Trebr_0724</name>
</gene>
<evidence type="ECO:0000256" key="11">
    <source>
        <dbReference type="HAMAP-Rule" id="MF_01547"/>
    </source>
</evidence>
<sequence length="198" mass="21774">MAANSYEKPDYWSRKAFSEGYPARSVYKLKEIDEKFGMIRKNYRVLDLGASPGSWTVFVLRALDGSGHVTSVDLNPLAKNVKGENLTFIQGDLYDADVRRQAMELGPYDLVVCDAAPPTTGNRVVDTARSTGLVELAVYYAQTMLKAGGNFAVKVFQGGDQQALLKTMRGMFSSAKGFKPEACRSESFETYLVGLGKK</sequence>
<keyword evidence="4 11" id="KW-0949">S-adenosyl-L-methionine</keyword>
<name>F4LIC5_TREBD</name>
<dbReference type="eggNOG" id="COG0293">
    <property type="taxonomic scope" value="Bacteria"/>
</dbReference>
<dbReference type="HAMAP" id="MF_01547">
    <property type="entry name" value="RNA_methyltr_E"/>
    <property type="match status" value="1"/>
</dbReference>
<feature type="binding site" evidence="11">
    <location>
        <position position="114"/>
    </location>
    <ligand>
        <name>S-adenosyl-L-methionine</name>
        <dbReference type="ChEBI" id="CHEBI:59789"/>
    </ligand>
</feature>
<dbReference type="AlphaFoldDB" id="F4LIC5"/>
<dbReference type="InterPro" id="IPR029063">
    <property type="entry name" value="SAM-dependent_MTases_sf"/>
</dbReference>
<dbReference type="KEGG" id="tbe:Trebr_0724"/>
<keyword evidence="15" id="KW-1185">Reference proteome</keyword>
<evidence type="ECO:0000313" key="14">
    <source>
        <dbReference type="EMBL" id="AEE16166.1"/>
    </source>
</evidence>
<dbReference type="InterPro" id="IPR002877">
    <property type="entry name" value="RNA_MeTrfase_FtsJ_dom"/>
</dbReference>
<dbReference type="Gene3D" id="3.40.50.150">
    <property type="entry name" value="Vaccinia Virus protein VP39"/>
    <property type="match status" value="1"/>
</dbReference>
<evidence type="ECO:0000256" key="1">
    <source>
        <dbReference type="ARBA" id="ARBA00022552"/>
    </source>
</evidence>
<keyword evidence="3 11" id="KW-0808">Transferase</keyword>
<dbReference type="PANTHER" id="PTHR10920:SF18">
    <property type="entry name" value="RRNA METHYLTRANSFERASE 2, MITOCHONDRIAL"/>
    <property type="match status" value="1"/>
</dbReference>
<dbReference type="PIRSF" id="PIRSF005461">
    <property type="entry name" value="23S_rRNA_mtase"/>
    <property type="match status" value="1"/>
</dbReference>
<evidence type="ECO:0000256" key="9">
    <source>
        <dbReference type="ARBA" id="ARBA00042745"/>
    </source>
</evidence>
<evidence type="ECO:0000256" key="7">
    <source>
        <dbReference type="ARBA" id="ARBA00041129"/>
    </source>
</evidence>
<evidence type="ECO:0000313" key="15">
    <source>
        <dbReference type="Proteomes" id="UP000006546"/>
    </source>
</evidence>
<keyword evidence="1 11" id="KW-0698">rRNA processing</keyword>
<keyword evidence="2 11" id="KW-0489">Methyltransferase</keyword>
<dbReference type="GO" id="GO:0005737">
    <property type="term" value="C:cytoplasm"/>
    <property type="evidence" value="ECO:0007669"/>
    <property type="project" value="UniProtKB-SubCell"/>
</dbReference>
<dbReference type="OrthoDB" id="154490at2"/>
<dbReference type="EMBL" id="CP002696">
    <property type="protein sequence ID" value="AEE16166.1"/>
    <property type="molecule type" value="Genomic_DNA"/>
</dbReference>
<evidence type="ECO:0000256" key="3">
    <source>
        <dbReference type="ARBA" id="ARBA00022679"/>
    </source>
</evidence>
<dbReference type="SUPFAM" id="SSF53335">
    <property type="entry name" value="S-adenosyl-L-methionine-dependent methyltransferases"/>
    <property type="match status" value="1"/>
</dbReference>
<dbReference type="Pfam" id="PF01728">
    <property type="entry name" value="FtsJ"/>
    <property type="match status" value="1"/>
</dbReference>
<dbReference type="Proteomes" id="UP000006546">
    <property type="component" value="Chromosome"/>
</dbReference>
<comment type="subcellular location">
    <subcellularLocation>
        <location evidence="11">Cytoplasm</location>
    </subcellularLocation>
</comment>
<feature type="domain" description="Ribosomal RNA methyltransferase FtsJ" evidence="13">
    <location>
        <begin position="21"/>
        <end position="197"/>
    </location>
</feature>
<evidence type="ECO:0000256" key="4">
    <source>
        <dbReference type="ARBA" id="ARBA00022691"/>
    </source>
</evidence>
<protein>
    <recommendedName>
        <fullName evidence="7 11">Ribosomal RNA large subunit methyltransferase E</fullName>
        <ecNumber evidence="6 11">2.1.1.166</ecNumber>
    </recommendedName>
    <alternativeName>
        <fullName evidence="9 11">23S rRNA Um2552 methyltransferase</fullName>
    </alternativeName>
    <alternativeName>
        <fullName evidence="8 11">rRNA (uridine-2'-O-)-methyltransferase</fullName>
    </alternativeName>
</protein>
<evidence type="ECO:0000256" key="6">
    <source>
        <dbReference type="ARBA" id="ARBA00038861"/>
    </source>
</evidence>
<proteinExistence type="inferred from homology"/>
<accession>F4LIC5</accession>
<dbReference type="HOGENOM" id="CLU_009422_4_4_12"/>
<dbReference type="PANTHER" id="PTHR10920">
    <property type="entry name" value="RIBOSOMAL RNA METHYLTRANSFERASE"/>
    <property type="match status" value="1"/>
</dbReference>
<feature type="binding site" evidence="11">
    <location>
        <position position="53"/>
    </location>
    <ligand>
        <name>S-adenosyl-L-methionine</name>
        <dbReference type="ChEBI" id="CHEBI:59789"/>
    </ligand>
</feature>
<comment type="catalytic activity">
    <reaction evidence="10 11">
        <text>uridine(2552) in 23S rRNA + S-adenosyl-L-methionine = 2'-O-methyluridine(2552) in 23S rRNA + S-adenosyl-L-homocysteine + H(+)</text>
        <dbReference type="Rhea" id="RHEA:42720"/>
        <dbReference type="Rhea" id="RHEA-COMP:10202"/>
        <dbReference type="Rhea" id="RHEA-COMP:10203"/>
        <dbReference type="ChEBI" id="CHEBI:15378"/>
        <dbReference type="ChEBI" id="CHEBI:57856"/>
        <dbReference type="ChEBI" id="CHEBI:59789"/>
        <dbReference type="ChEBI" id="CHEBI:65315"/>
        <dbReference type="ChEBI" id="CHEBI:74478"/>
        <dbReference type="EC" id="2.1.1.166"/>
    </reaction>
</comment>
<evidence type="ECO:0000256" key="10">
    <source>
        <dbReference type="ARBA" id="ARBA00048970"/>
    </source>
</evidence>
<reference evidence="15" key="1">
    <citation type="submission" date="2011-04" db="EMBL/GenBank/DDBJ databases">
        <title>The complete genome of Treponema brennaborense DSM 12168.</title>
        <authorList>
            <person name="Lucas S."/>
            <person name="Han J."/>
            <person name="Lapidus A."/>
            <person name="Bruce D."/>
            <person name="Goodwin L."/>
            <person name="Pitluck S."/>
            <person name="Peters L."/>
            <person name="Kyrpides N."/>
            <person name="Mavromatis K."/>
            <person name="Ivanova N."/>
            <person name="Mikhailova N."/>
            <person name="Pagani I."/>
            <person name="Teshima H."/>
            <person name="Detter J.C."/>
            <person name="Tapia R."/>
            <person name="Han C."/>
            <person name="Land M."/>
            <person name="Hauser L."/>
            <person name="Markowitz V."/>
            <person name="Cheng J.-F."/>
            <person name="Hugenholtz P."/>
            <person name="Woyke T."/>
            <person name="Wu D."/>
            <person name="Gronow S."/>
            <person name="Wellnitz S."/>
            <person name="Brambilla E."/>
            <person name="Klenk H.-P."/>
            <person name="Eisen J.A."/>
        </authorList>
    </citation>
    <scope>NUCLEOTIDE SEQUENCE [LARGE SCALE GENOMIC DNA]</scope>
    <source>
        <strain evidence="15">DSM 12168 / CIP 105900 / DD5/3</strain>
    </source>
</reference>
<organism evidence="14 15">
    <name type="scientific">Treponema brennaborense (strain DSM 12168 / CIP 105900 / DD5/3)</name>
    <dbReference type="NCBI Taxonomy" id="906968"/>
    <lineage>
        <taxon>Bacteria</taxon>
        <taxon>Pseudomonadati</taxon>
        <taxon>Spirochaetota</taxon>
        <taxon>Spirochaetia</taxon>
        <taxon>Spirochaetales</taxon>
        <taxon>Treponemataceae</taxon>
        <taxon>Treponema</taxon>
    </lineage>
</organism>
<dbReference type="EC" id="2.1.1.166" evidence="6 11"/>
<evidence type="ECO:0000256" key="5">
    <source>
        <dbReference type="ARBA" id="ARBA00037569"/>
    </source>
</evidence>
<dbReference type="InterPro" id="IPR015507">
    <property type="entry name" value="rRNA-MeTfrase_E"/>
</dbReference>
<feature type="binding site" evidence="11">
    <location>
        <position position="92"/>
    </location>
    <ligand>
        <name>S-adenosyl-L-methionine</name>
        <dbReference type="ChEBI" id="CHEBI:59789"/>
    </ligand>
</feature>